<keyword evidence="2" id="KW-1185">Reference proteome</keyword>
<evidence type="ECO:0000313" key="2">
    <source>
        <dbReference type="Proteomes" id="UP001500394"/>
    </source>
</evidence>
<dbReference type="SUPFAM" id="SSF47781">
    <property type="entry name" value="RuvA domain 2-like"/>
    <property type="match status" value="3"/>
</dbReference>
<name>A0ABP8R4K5_9SPHI</name>
<dbReference type="PANTHER" id="PTHR21180:SF32">
    <property type="entry name" value="ENDONUCLEASE_EXONUCLEASE_PHOSPHATASE FAMILY DOMAIN-CONTAINING PROTEIN 1"/>
    <property type="match status" value="1"/>
</dbReference>
<dbReference type="EMBL" id="BAABGR010000029">
    <property type="protein sequence ID" value="GAA4517972.1"/>
    <property type="molecule type" value="Genomic_DNA"/>
</dbReference>
<accession>A0ABP8R4K5</accession>
<evidence type="ECO:0000313" key="1">
    <source>
        <dbReference type="EMBL" id="GAA4517972.1"/>
    </source>
</evidence>
<protein>
    <submittedName>
        <fullName evidence="1">Helix-hairpin-helix domain-containing protein</fullName>
    </submittedName>
</protein>
<organism evidence="1 2">
    <name type="scientific">Sphingobacterium thermophilum</name>
    <dbReference type="NCBI Taxonomy" id="768534"/>
    <lineage>
        <taxon>Bacteria</taxon>
        <taxon>Pseudomonadati</taxon>
        <taxon>Bacteroidota</taxon>
        <taxon>Sphingobacteriia</taxon>
        <taxon>Sphingobacteriales</taxon>
        <taxon>Sphingobacteriaceae</taxon>
        <taxon>Sphingobacterium</taxon>
    </lineage>
</organism>
<sequence length="299" mass="35019">MRHFFEFFHFTATERKGFIVLCLGIALIQVSLFVHKHFRPQEEVSHHLYELQAERASYTKEEVFDDHSAPVFSGEKRVVSYFPFDPNTASLEEWRKLGLSDRKIQVILNYRNKGGKFYEKEDLKKIYSLSENDYRRLEPYIRIRHEEASERRTTGYNPSAPAAKKREALLVEINSADTSQLKRLKGIGTVLSARIVKFREALGGFFSVSQLKEVYGMPQETVDANAPFLTVDTILLRRIPVNEADEMRLSKHPYISRKQAQTIVNYRKQHGPFRSIEDLYEIKSFDPDFLRKIEPYLQF</sequence>
<dbReference type="Proteomes" id="UP001500394">
    <property type="component" value="Unassembled WGS sequence"/>
</dbReference>
<proteinExistence type="predicted"/>
<dbReference type="Gene3D" id="1.10.150.310">
    <property type="entry name" value="Tex RuvX-like domain-like"/>
    <property type="match status" value="1"/>
</dbReference>
<dbReference type="InterPro" id="IPR051675">
    <property type="entry name" value="Endo/Exo/Phosphatase_dom_1"/>
</dbReference>
<comment type="caution">
    <text evidence="1">The sequence shown here is derived from an EMBL/GenBank/DDBJ whole genome shotgun (WGS) entry which is preliminary data.</text>
</comment>
<dbReference type="PANTHER" id="PTHR21180">
    <property type="entry name" value="ENDONUCLEASE/EXONUCLEASE/PHOSPHATASE FAMILY DOMAIN-CONTAINING PROTEIN 1"/>
    <property type="match status" value="1"/>
</dbReference>
<dbReference type="InterPro" id="IPR010994">
    <property type="entry name" value="RuvA_2-like"/>
</dbReference>
<gene>
    <name evidence="1" type="ORF">GCM10023173_19090</name>
</gene>
<reference evidence="2" key="1">
    <citation type="journal article" date="2019" name="Int. J. Syst. Evol. Microbiol.">
        <title>The Global Catalogue of Microorganisms (GCM) 10K type strain sequencing project: providing services to taxonomists for standard genome sequencing and annotation.</title>
        <authorList>
            <consortium name="The Broad Institute Genomics Platform"/>
            <consortium name="The Broad Institute Genome Sequencing Center for Infectious Disease"/>
            <person name="Wu L."/>
            <person name="Ma J."/>
        </authorList>
    </citation>
    <scope>NUCLEOTIDE SEQUENCE [LARGE SCALE GENOMIC DNA]</scope>
    <source>
        <strain evidence="2">JCM 17858</strain>
    </source>
</reference>
<dbReference type="RefSeq" id="WP_345067901.1">
    <property type="nucleotide sequence ID" value="NZ_BAABGR010000029.1"/>
</dbReference>
<dbReference type="Pfam" id="PF12836">
    <property type="entry name" value="HHH_3"/>
    <property type="match status" value="3"/>
</dbReference>
<dbReference type="Gene3D" id="1.10.150.280">
    <property type="entry name" value="AF1531-like domain"/>
    <property type="match status" value="2"/>
</dbReference>